<dbReference type="SUPFAM" id="SSF50969">
    <property type="entry name" value="YVTN repeat-like/Quinoprotein amine dehydrogenase"/>
    <property type="match status" value="1"/>
</dbReference>
<sequence>MKLFVWLLIACPFFTHSQIVAEHKSTSVLDADVFLGYDNLGALYFTKDNAIFKSTEVRTVQYKNISLGKIERVDLQNPLNIVLLYPNFNTVVMLDNQLNETKKISFSDLSEPLMVTACGNASQNRLWIYNSITQQIGLLDYTKNSYKPITQQLSGKFVFYQTDFNNFYWMTDQRQLFVCDVFGKIRSLGKLPDFDAARITSDKTAIYLKDNMLRVIDLDTGESKSIETGKKSLSSFWYSPQNLTIFTDRGLSTYKIQLP</sequence>
<dbReference type="RefSeq" id="WP_169526234.1">
    <property type="nucleotide sequence ID" value="NZ_JAAMPU010000099.1"/>
</dbReference>
<dbReference type="EMBL" id="JAAMPU010000099">
    <property type="protein sequence ID" value="NMH27228.1"/>
    <property type="molecule type" value="Genomic_DNA"/>
</dbReference>
<feature type="signal peptide" evidence="1">
    <location>
        <begin position="1"/>
        <end position="17"/>
    </location>
</feature>
<dbReference type="InterPro" id="IPR011044">
    <property type="entry name" value="Quino_amine_DH_bsu"/>
</dbReference>
<comment type="caution">
    <text evidence="2">The sequence shown here is derived from an EMBL/GenBank/DDBJ whole genome shotgun (WGS) entry which is preliminary data.</text>
</comment>
<keyword evidence="1" id="KW-0732">Signal</keyword>
<evidence type="ECO:0000256" key="1">
    <source>
        <dbReference type="SAM" id="SignalP"/>
    </source>
</evidence>
<reference evidence="2" key="1">
    <citation type="submission" date="2020-02" db="EMBL/GenBank/DDBJ databases">
        <title>Flavobacterium sp. genome.</title>
        <authorList>
            <person name="Jung H.S."/>
            <person name="Baek J.H."/>
            <person name="Jeon C.O."/>
        </authorList>
    </citation>
    <scope>NUCLEOTIDE SEQUENCE</scope>
    <source>
        <strain evidence="2">SE-s28</strain>
    </source>
</reference>
<evidence type="ECO:0000313" key="3">
    <source>
        <dbReference type="Proteomes" id="UP000712080"/>
    </source>
</evidence>
<feature type="chain" id="PRO_5037271051" evidence="1">
    <location>
        <begin position="18"/>
        <end position="259"/>
    </location>
</feature>
<keyword evidence="3" id="KW-1185">Reference proteome</keyword>
<gene>
    <name evidence="2" type="ORF">G6047_04220</name>
</gene>
<name>A0A972FK36_9FLAO</name>
<dbReference type="AlphaFoldDB" id="A0A972FK36"/>
<accession>A0A972FK36</accession>
<organism evidence="2 3">
    <name type="scientific">Flavobacterium silvaticum</name>
    <dbReference type="NCBI Taxonomy" id="1852020"/>
    <lineage>
        <taxon>Bacteria</taxon>
        <taxon>Pseudomonadati</taxon>
        <taxon>Bacteroidota</taxon>
        <taxon>Flavobacteriia</taxon>
        <taxon>Flavobacteriales</taxon>
        <taxon>Flavobacteriaceae</taxon>
        <taxon>Flavobacterium</taxon>
    </lineage>
</organism>
<dbReference type="Proteomes" id="UP000712080">
    <property type="component" value="Unassembled WGS sequence"/>
</dbReference>
<protein>
    <submittedName>
        <fullName evidence="2">Uncharacterized protein</fullName>
    </submittedName>
</protein>
<evidence type="ECO:0000313" key="2">
    <source>
        <dbReference type="EMBL" id="NMH27228.1"/>
    </source>
</evidence>
<proteinExistence type="predicted"/>